<evidence type="ECO:0000256" key="5">
    <source>
        <dbReference type="ARBA" id="ARBA00022691"/>
    </source>
</evidence>
<dbReference type="InterPro" id="IPR029063">
    <property type="entry name" value="SAM-dependent_MTases_sf"/>
</dbReference>
<accession>G2J925</accession>
<feature type="binding site" evidence="6">
    <location>
        <begin position="116"/>
        <end position="117"/>
    </location>
    <ligand>
        <name>S-adenosyl-L-methionine</name>
        <dbReference type="ChEBI" id="CHEBI:59789"/>
    </ligand>
</feature>
<dbReference type="Proteomes" id="UP000054051">
    <property type="component" value="Unassembled WGS sequence"/>
</dbReference>
<organism evidence="7 8">
    <name type="scientific">Candidatus Glomeribacter gigasporarum BEG34</name>
    <dbReference type="NCBI Taxonomy" id="1070319"/>
    <lineage>
        <taxon>Bacteria</taxon>
        <taxon>Pseudomonadati</taxon>
        <taxon>Pseudomonadota</taxon>
        <taxon>Betaproteobacteria</taxon>
        <taxon>Burkholderiales</taxon>
        <taxon>Burkholderiaceae</taxon>
        <taxon>Candidatus Glomeribacter</taxon>
    </lineage>
</organism>
<comment type="catalytic activity">
    <reaction evidence="6">
        <text>a 2-demethylmenaquinol + S-adenosyl-L-methionine = a menaquinol + S-adenosyl-L-homocysteine + H(+)</text>
        <dbReference type="Rhea" id="RHEA:42640"/>
        <dbReference type="Rhea" id="RHEA-COMP:9539"/>
        <dbReference type="Rhea" id="RHEA-COMP:9563"/>
        <dbReference type="ChEBI" id="CHEBI:15378"/>
        <dbReference type="ChEBI" id="CHEBI:18151"/>
        <dbReference type="ChEBI" id="CHEBI:55437"/>
        <dbReference type="ChEBI" id="CHEBI:57856"/>
        <dbReference type="ChEBI" id="CHEBI:59789"/>
        <dbReference type="EC" id="2.1.1.163"/>
    </reaction>
</comment>
<dbReference type="GO" id="GO:0043770">
    <property type="term" value="F:demethylmenaquinone methyltransferase activity"/>
    <property type="evidence" value="ECO:0007669"/>
    <property type="project" value="UniProtKB-UniRule"/>
</dbReference>
<dbReference type="PANTHER" id="PTHR43591">
    <property type="entry name" value="METHYLTRANSFERASE"/>
    <property type="match status" value="1"/>
</dbReference>
<dbReference type="EC" id="2.1.1.163" evidence="6"/>
<dbReference type="GO" id="GO:0009060">
    <property type="term" value="P:aerobic respiration"/>
    <property type="evidence" value="ECO:0007669"/>
    <property type="project" value="UniProtKB-UniRule"/>
</dbReference>
<comment type="similarity">
    <text evidence="6">Belongs to the class I-like SAM-binding methyltransferase superfamily. MenG/UbiE family.</text>
</comment>
<dbReference type="PROSITE" id="PS01184">
    <property type="entry name" value="UBIE_2"/>
    <property type="match status" value="1"/>
</dbReference>
<dbReference type="NCBIfam" id="NF001240">
    <property type="entry name" value="PRK00216.1-1"/>
    <property type="match status" value="1"/>
</dbReference>
<feature type="binding site" evidence="6">
    <location>
        <position position="90"/>
    </location>
    <ligand>
        <name>S-adenosyl-L-methionine</name>
        <dbReference type="ChEBI" id="CHEBI:59789"/>
    </ligand>
</feature>
<keyword evidence="4 6" id="KW-0831">Ubiquinone biosynthesis</keyword>
<keyword evidence="1 6" id="KW-0474">Menaquinone biosynthesis</keyword>
<dbReference type="PROSITE" id="PS01183">
    <property type="entry name" value="UBIE_1"/>
    <property type="match status" value="1"/>
</dbReference>
<dbReference type="CDD" id="cd02440">
    <property type="entry name" value="AdoMet_MTases"/>
    <property type="match status" value="1"/>
</dbReference>
<gene>
    <name evidence="6 7" type="primary">ubiE</name>
    <name evidence="7" type="ORF">CAGGBEG34_220020</name>
</gene>
<comment type="caution">
    <text evidence="7">The sequence shown here is derived from an EMBL/GenBank/DDBJ whole genome shotgun (WGS) entry which is preliminary data.</text>
</comment>
<evidence type="ECO:0000256" key="1">
    <source>
        <dbReference type="ARBA" id="ARBA00022428"/>
    </source>
</evidence>
<dbReference type="Pfam" id="PF01209">
    <property type="entry name" value="Ubie_methyltran"/>
    <property type="match status" value="1"/>
</dbReference>
<dbReference type="RefSeq" id="WP_006682500.1">
    <property type="nucleotide sequence ID" value="NZ_CAFB01000039.1"/>
</dbReference>
<dbReference type="GO" id="GO:0009234">
    <property type="term" value="P:menaquinone biosynthetic process"/>
    <property type="evidence" value="ECO:0007669"/>
    <property type="project" value="UniProtKB-UniRule"/>
</dbReference>
<dbReference type="NCBIfam" id="TIGR01934">
    <property type="entry name" value="MenG_MenH_UbiE"/>
    <property type="match status" value="1"/>
</dbReference>
<keyword evidence="2 6" id="KW-0489">Methyltransferase</keyword>
<evidence type="ECO:0000256" key="6">
    <source>
        <dbReference type="HAMAP-Rule" id="MF_01813"/>
    </source>
</evidence>
<dbReference type="EMBL" id="CAFB01000039">
    <property type="protein sequence ID" value="CCD29272.1"/>
    <property type="molecule type" value="Genomic_DNA"/>
</dbReference>
<evidence type="ECO:0000313" key="8">
    <source>
        <dbReference type="Proteomes" id="UP000054051"/>
    </source>
</evidence>
<proteinExistence type="inferred from homology"/>
<sequence length="243" mass="27407">MPKTHFGFQTVDEEEKSRLVGRVFDSVASRYDLMNDLMSAGLHRRWKAFAIAQAGVRAGFKVLDVAGGSGDLAKAFAKQAGECGEVWLTDINASMLRMGRDRLLDQGWMMPIAQCDAERLPFADHYFDVVTVAFGLRNMTCPERALAEMRRVLKPGGKLLILEFSKIWAPLTQLYDVYSFKILPWLGEKIARDAQSYRYLAESIRRHPDQQILKTHMEAAGLAHVRYHNLSAGITALHTATKY</sequence>
<dbReference type="eggNOG" id="COG2226">
    <property type="taxonomic scope" value="Bacteria"/>
</dbReference>
<keyword evidence="8" id="KW-1185">Reference proteome</keyword>
<comment type="pathway">
    <text evidence="6">Cofactor biosynthesis; ubiquinone biosynthesis.</text>
</comment>
<reference evidence="7 8" key="1">
    <citation type="submission" date="2011-08" db="EMBL/GenBank/DDBJ databases">
        <title>The genome of the obligate endobacterium of an arbuscular mycorrhizal fungus reveals an interphylum network of nutritional interactions.</title>
        <authorList>
            <person name="Ghignone S."/>
            <person name="Salvioli A."/>
            <person name="Anca I."/>
            <person name="Lumini E."/>
            <person name="Ortu G."/>
            <person name="Petiti L."/>
            <person name="Cruveiller S."/>
            <person name="Bianciotto V."/>
            <person name="Piffanelli P."/>
            <person name="Lanfranco L."/>
            <person name="Bonfante P."/>
        </authorList>
    </citation>
    <scope>NUCLEOTIDE SEQUENCE [LARGE SCALE GENOMIC DNA]</scope>
    <source>
        <strain evidence="7 8">BEG34</strain>
    </source>
</reference>
<dbReference type="GO" id="GO:0008425">
    <property type="term" value="F:2-methoxy-6-polyprenyl-1,4-benzoquinol methyltransferase activity"/>
    <property type="evidence" value="ECO:0007669"/>
    <property type="project" value="UniProtKB-UniRule"/>
</dbReference>
<dbReference type="AlphaFoldDB" id="G2J925"/>
<evidence type="ECO:0000256" key="4">
    <source>
        <dbReference type="ARBA" id="ARBA00022688"/>
    </source>
</evidence>
<dbReference type="HAMAP" id="MF_01813">
    <property type="entry name" value="MenG_UbiE_methyltr"/>
    <property type="match status" value="1"/>
</dbReference>
<dbReference type="GO" id="GO:0032259">
    <property type="term" value="P:methylation"/>
    <property type="evidence" value="ECO:0007669"/>
    <property type="project" value="UniProtKB-KW"/>
</dbReference>
<comment type="catalytic activity">
    <reaction evidence="6">
        <text>a 2-methoxy-6-(all-trans-polyprenyl)benzene-1,4-diol + S-adenosyl-L-methionine = a 5-methoxy-2-methyl-3-(all-trans-polyprenyl)benzene-1,4-diol + S-adenosyl-L-homocysteine + H(+)</text>
        <dbReference type="Rhea" id="RHEA:28286"/>
        <dbReference type="Rhea" id="RHEA-COMP:10858"/>
        <dbReference type="Rhea" id="RHEA-COMP:10859"/>
        <dbReference type="ChEBI" id="CHEBI:15378"/>
        <dbReference type="ChEBI" id="CHEBI:57856"/>
        <dbReference type="ChEBI" id="CHEBI:59789"/>
        <dbReference type="ChEBI" id="CHEBI:84166"/>
        <dbReference type="ChEBI" id="CHEBI:84167"/>
        <dbReference type="EC" id="2.1.1.201"/>
    </reaction>
</comment>
<dbReference type="UniPathway" id="UPA00079">
    <property type="reaction ID" value="UER00169"/>
</dbReference>
<dbReference type="SUPFAM" id="SSF53335">
    <property type="entry name" value="S-adenosyl-L-methionine-dependent methyltransferases"/>
    <property type="match status" value="1"/>
</dbReference>
<evidence type="ECO:0000256" key="2">
    <source>
        <dbReference type="ARBA" id="ARBA00022603"/>
    </source>
</evidence>
<dbReference type="UniPathway" id="UPA00232"/>
<comment type="function">
    <text evidence="6">Methyltransferase required for the conversion of demethylmenaquinol (DMKH2) to menaquinol (MKH2) and the conversion of 2-polyprenyl-6-methoxy-1,4-benzoquinol (DDMQH2) to 2-polyprenyl-3-methyl-6-methoxy-1,4-benzoquinol (DMQH2).</text>
</comment>
<dbReference type="EC" id="2.1.1.201" evidence="6"/>
<keyword evidence="3 6" id="KW-0808">Transferase</keyword>
<protein>
    <recommendedName>
        <fullName evidence="6">Ubiquinone/menaquinone biosynthesis C-methyltransferase UbiE</fullName>
        <ecNumber evidence="6">2.1.1.163</ecNumber>
        <ecNumber evidence="6">2.1.1.201</ecNumber>
    </recommendedName>
    <alternativeName>
        <fullName evidence="6">2-methoxy-6-polyprenyl-1,4-benzoquinol methylase</fullName>
    </alternativeName>
    <alternativeName>
        <fullName evidence="6">Demethylmenaquinone methyltransferase</fullName>
    </alternativeName>
</protein>
<evidence type="ECO:0000256" key="3">
    <source>
        <dbReference type="ARBA" id="ARBA00022679"/>
    </source>
</evidence>
<feature type="binding site" evidence="6">
    <location>
        <position position="69"/>
    </location>
    <ligand>
        <name>S-adenosyl-L-methionine</name>
        <dbReference type="ChEBI" id="CHEBI:59789"/>
    </ligand>
</feature>
<comment type="caution">
    <text evidence="6">Lacks conserved residue(s) required for the propagation of feature annotation.</text>
</comment>
<dbReference type="InterPro" id="IPR004033">
    <property type="entry name" value="UbiE/COQ5_MeTrFase"/>
</dbReference>
<keyword evidence="5 6" id="KW-0949">S-adenosyl-L-methionine</keyword>
<dbReference type="STRING" id="1070319.CAGGBEG34_220020"/>
<dbReference type="Gene3D" id="3.40.50.150">
    <property type="entry name" value="Vaccinia Virus protein VP39"/>
    <property type="match status" value="1"/>
</dbReference>
<dbReference type="PROSITE" id="PS51608">
    <property type="entry name" value="SAM_MT_UBIE"/>
    <property type="match status" value="1"/>
</dbReference>
<evidence type="ECO:0000313" key="7">
    <source>
        <dbReference type="EMBL" id="CCD29272.1"/>
    </source>
</evidence>
<keyword evidence="7" id="KW-0830">Ubiquinone</keyword>
<name>G2J925_9BURK</name>
<dbReference type="OrthoDB" id="9808140at2"/>
<dbReference type="PANTHER" id="PTHR43591:SF24">
    <property type="entry name" value="2-METHOXY-6-POLYPRENYL-1,4-BENZOQUINOL METHYLASE, MITOCHONDRIAL"/>
    <property type="match status" value="1"/>
</dbReference>
<dbReference type="InterPro" id="IPR023576">
    <property type="entry name" value="UbiE/COQ5_MeTrFase_CS"/>
</dbReference>
<comment type="pathway">
    <text evidence="6">Quinol/quinone metabolism; menaquinone biosynthesis; menaquinol from 1,4-dihydroxy-2-naphthoate: step 2/2.</text>
</comment>